<evidence type="ECO:0000313" key="2">
    <source>
        <dbReference type="Proteomes" id="UP000827284"/>
    </source>
</evidence>
<sequence>MTKLSVEASLYILDEEKEHDNSPVSPEEYAALLEPDSEIVALPVIEVVFGDSLYELFFASSDAYKSQRQNMAPQPFVYGPVLFDSEDRLLEEPLTVLLSHLRSDLVEEHYGVDAEHYEMHLTFKGLNDLWLPEHDGAASRISLSNLVKLYSDVAEESGLGLVQLEPFQIVMTIQETFTSRLDALQIQIDEARAQKDLSAVQDYADTDTAVARPQESDVIHEEDAVLHAPVEQVEPAQLASDSIEQVLLEEDAESGSFTKSLSKRDNEAIEVNDSDSALEIGAALEGVVDIGSDDYLLDSAEIEQHGDSLASISDTTLNFTLKSTSPADRSPKRSLDELLELSDAEFDEMRPDREDLKKARVED</sequence>
<dbReference type="Pfam" id="PF10336">
    <property type="entry name" value="DUF2420"/>
    <property type="match status" value="1"/>
</dbReference>
<name>A0A9P3M1K5_9FUNG</name>
<proteinExistence type="predicted"/>
<dbReference type="EMBL" id="BQFW01000015">
    <property type="protein sequence ID" value="GJJ78489.1"/>
    <property type="molecule type" value="Genomic_DNA"/>
</dbReference>
<dbReference type="Proteomes" id="UP000827284">
    <property type="component" value="Unassembled WGS sequence"/>
</dbReference>
<dbReference type="OrthoDB" id="2394377at2759"/>
<reference evidence="1" key="2">
    <citation type="journal article" date="2022" name="Microbiol. Resour. Announc.">
        <title>Whole-Genome Sequence of Entomortierella parvispora E1425, a Mucoromycotan Fungus Associated with Burkholderiaceae-Related Endosymbiotic Bacteria.</title>
        <authorList>
            <person name="Herlambang A."/>
            <person name="Guo Y."/>
            <person name="Takashima Y."/>
            <person name="Narisawa K."/>
            <person name="Ohta H."/>
            <person name="Nishizawa T."/>
        </authorList>
    </citation>
    <scope>NUCLEOTIDE SEQUENCE</scope>
    <source>
        <strain evidence="1">E1425</strain>
    </source>
</reference>
<dbReference type="AlphaFoldDB" id="A0A9P3M1K5"/>
<evidence type="ECO:0000313" key="1">
    <source>
        <dbReference type="EMBL" id="GJJ78489.1"/>
    </source>
</evidence>
<dbReference type="InterPro" id="IPR018822">
    <property type="entry name" value="UPF0646"/>
</dbReference>
<comment type="caution">
    <text evidence="1">The sequence shown here is derived from an EMBL/GenBank/DDBJ whole genome shotgun (WGS) entry which is preliminary data.</text>
</comment>
<reference evidence="1" key="1">
    <citation type="submission" date="2021-11" db="EMBL/GenBank/DDBJ databases">
        <authorList>
            <person name="Herlambang A."/>
            <person name="Guo Y."/>
            <person name="Takashima Y."/>
            <person name="Nishizawa T."/>
        </authorList>
    </citation>
    <scope>NUCLEOTIDE SEQUENCE</scope>
    <source>
        <strain evidence="1">E1425</strain>
    </source>
</reference>
<accession>A0A9P3M1K5</accession>
<organism evidence="1 2">
    <name type="scientific">Entomortierella parvispora</name>
    <dbReference type="NCBI Taxonomy" id="205924"/>
    <lineage>
        <taxon>Eukaryota</taxon>
        <taxon>Fungi</taxon>
        <taxon>Fungi incertae sedis</taxon>
        <taxon>Mucoromycota</taxon>
        <taxon>Mortierellomycotina</taxon>
        <taxon>Mortierellomycetes</taxon>
        <taxon>Mortierellales</taxon>
        <taxon>Mortierellaceae</taxon>
        <taxon>Entomortierella</taxon>
    </lineage>
</organism>
<keyword evidence="2" id="KW-1185">Reference proteome</keyword>
<gene>
    <name evidence="1" type="ORF">EMPS_10848</name>
</gene>
<protein>
    <submittedName>
        <fullName evidence="1">Uncharacterized protein</fullName>
    </submittedName>
</protein>